<evidence type="ECO:0000313" key="1">
    <source>
        <dbReference type="EMBL" id="JAH73033.1"/>
    </source>
</evidence>
<organism evidence="1">
    <name type="scientific">Anguilla anguilla</name>
    <name type="common">European freshwater eel</name>
    <name type="synonym">Muraena anguilla</name>
    <dbReference type="NCBI Taxonomy" id="7936"/>
    <lineage>
        <taxon>Eukaryota</taxon>
        <taxon>Metazoa</taxon>
        <taxon>Chordata</taxon>
        <taxon>Craniata</taxon>
        <taxon>Vertebrata</taxon>
        <taxon>Euteleostomi</taxon>
        <taxon>Actinopterygii</taxon>
        <taxon>Neopterygii</taxon>
        <taxon>Teleostei</taxon>
        <taxon>Anguilliformes</taxon>
        <taxon>Anguillidae</taxon>
        <taxon>Anguilla</taxon>
    </lineage>
</organism>
<reference evidence="1" key="2">
    <citation type="journal article" date="2015" name="Fish Shellfish Immunol.">
        <title>Early steps in the European eel (Anguilla anguilla)-Vibrio vulnificus interaction in the gills: Role of the RtxA13 toxin.</title>
        <authorList>
            <person name="Callol A."/>
            <person name="Pajuelo D."/>
            <person name="Ebbesson L."/>
            <person name="Teles M."/>
            <person name="MacKenzie S."/>
            <person name="Amaro C."/>
        </authorList>
    </citation>
    <scope>NUCLEOTIDE SEQUENCE</scope>
</reference>
<dbReference type="EMBL" id="GBXM01035544">
    <property type="protein sequence ID" value="JAH73033.1"/>
    <property type="molecule type" value="Transcribed_RNA"/>
</dbReference>
<accession>A0A0E9V706</accession>
<name>A0A0E9V706_ANGAN</name>
<protein>
    <submittedName>
        <fullName evidence="1">Uncharacterized protein</fullName>
    </submittedName>
</protein>
<reference evidence="1" key="1">
    <citation type="submission" date="2014-11" db="EMBL/GenBank/DDBJ databases">
        <authorList>
            <person name="Amaro Gonzalez C."/>
        </authorList>
    </citation>
    <scope>NUCLEOTIDE SEQUENCE</scope>
</reference>
<proteinExistence type="predicted"/>
<sequence>MPGVPGVFSALVHSSWLYWGASELVQG</sequence>
<dbReference type="AlphaFoldDB" id="A0A0E9V706"/>